<feature type="domain" description="HNH nuclease" evidence="1">
    <location>
        <begin position="55"/>
        <end position="97"/>
    </location>
</feature>
<gene>
    <name evidence="2" type="ORF">Dpoa569_0001308</name>
</gene>
<evidence type="ECO:0000313" key="2">
    <source>
        <dbReference type="EMBL" id="QDX29533.1"/>
    </source>
</evidence>
<dbReference type="Gene3D" id="1.20.5.2050">
    <property type="match status" value="1"/>
</dbReference>
<dbReference type="GO" id="GO:0003677">
    <property type="term" value="F:DNA binding"/>
    <property type="evidence" value="ECO:0007669"/>
    <property type="project" value="InterPro"/>
</dbReference>
<organism evidence="2 3">
    <name type="scientific">Dickeya poaceiphila</name>
    <dbReference type="NCBI Taxonomy" id="568768"/>
    <lineage>
        <taxon>Bacteria</taxon>
        <taxon>Pseudomonadati</taxon>
        <taxon>Pseudomonadota</taxon>
        <taxon>Gammaproteobacteria</taxon>
        <taxon>Enterobacterales</taxon>
        <taxon>Pectobacteriaceae</taxon>
        <taxon>Dickeya</taxon>
    </lineage>
</organism>
<evidence type="ECO:0000313" key="3">
    <source>
        <dbReference type="Proteomes" id="UP000320591"/>
    </source>
</evidence>
<dbReference type="AlphaFoldDB" id="A0A5B8I4L3"/>
<keyword evidence="2" id="KW-0540">Nuclease</keyword>
<dbReference type="RefSeq" id="WP_042871523.1">
    <property type="nucleotide sequence ID" value="NZ_CM001975.1"/>
</dbReference>
<dbReference type="SUPFAM" id="SSF54171">
    <property type="entry name" value="DNA-binding domain"/>
    <property type="match status" value="1"/>
</dbReference>
<dbReference type="KEGG" id="dic:Dpoa569_0001308"/>
<dbReference type="Pfam" id="PF13392">
    <property type="entry name" value="HNH_3"/>
    <property type="match status" value="1"/>
</dbReference>
<dbReference type="InterPro" id="IPR044925">
    <property type="entry name" value="His-Me_finger_sf"/>
</dbReference>
<dbReference type="EMBL" id="CP042220">
    <property type="protein sequence ID" value="QDX29533.1"/>
    <property type="molecule type" value="Genomic_DNA"/>
</dbReference>
<dbReference type="GO" id="GO:0004519">
    <property type="term" value="F:endonuclease activity"/>
    <property type="evidence" value="ECO:0007669"/>
    <property type="project" value="UniProtKB-KW"/>
</dbReference>
<dbReference type="SUPFAM" id="SSF54060">
    <property type="entry name" value="His-Me finger endonucleases"/>
    <property type="match status" value="1"/>
</dbReference>
<name>A0A5B8I4L3_9GAMM</name>
<dbReference type="Proteomes" id="UP000320591">
    <property type="component" value="Chromosome"/>
</dbReference>
<keyword evidence="2" id="KW-0255">Endonuclease</keyword>
<dbReference type="Gene3D" id="3.90.75.20">
    <property type="match status" value="1"/>
</dbReference>
<proteinExistence type="predicted"/>
<sequence>MLSHRQLIELINYDESTGIFTWNVDRTGGVKKGDEAGYINNLGYRMIKLFGELHLAHRLAWFYKHKYWPSNLDHLDRNKDNNSLNNLRECSKSENQMNRAVPSNNTSGVKGVVWNKRTSKWQAQAGLNGKRYYLGLFNELSDAKNAYISFCKENHGEFYAGD</sequence>
<dbReference type="OrthoDB" id="388551at2"/>
<protein>
    <submittedName>
        <fullName evidence="2">HNH endonuclease</fullName>
    </submittedName>
</protein>
<dbReference type="InterPro" id="IPR016177">
    <property type="entry name" value="DNA-bd_dom_sf"/>
</dbReference>
<evidence type="ECO:0000259" key="1">
    <source>
        <dbReference type="Pfam" id="PF13392"/>
    </source>
</evidence>
<reference evidence="2 3" key="1">
    <citation type="journal article" date="2019" name="Environ. Microbiol.">
        <title>The phytopathogenic nature of Dickeya aquatica 174/2 and the dynamic early evolution of Dickeya pathogenicity.</title>
        <authorList>
            <person name="Duprey A."/>
            <person name="Taib N."/>
            <person name="Leonard S."/>
            <person name="Garin T."/>
            <person name="Flandrois J.P."/>
            <person name="Nasser W."/>
            <person name="Brochier-Armanet C."/>
            <person name="Reverchon S."/>
        </authorList>
    </citation>
    <scope>NUCLEOTIDE SEQUENCE [LARGE SCALE GENOMIC DNA]</scope>
    <source>
        <strain evidence="2 3">NCPPB 569</strain>
    </source>
</reference>
<dbReference type="STRING" id="568768.GCA_000406125_02549"/>
<keyword evidence="3" id="KW-1185">Reference proteome</keyword>
<accession>A0A5B8I4L3</accession>
<keyword evidence="2" id="KW-0378">Hydrolase</keyword>
<dbReference type="InterPro" id="IPR003615">
    <property type="entry name" value="HNH_nuc"/>
</dbReference>